<dbReference type="GeneID" id="74896932"/>
<protein>
    <submittedName>
        <fullName evidence="1">Uncharacterized protein</fullName>
    </submittedName>
</protein>
<dbReference type="RefSeq" id="XP_050468829.1">
    <property type="nucleotide sequence ID" value="XM_050612984.1"/>
</dbReference>
<dbReference type="AlphaFoldDB" id="C8VMI5"/>
<dbReference type="HOGENOM" id="CLU_2483346_0_0_1"/>
<gene>
    <name evidence="1" type="ORF">ANIA_11330</name>
</gene>
<evidence type="ECO:0000313" key="2">
    <source>
        <dbReference type="Proteomes" id="UP000000560"/>
    </source>
</evidence>
<dbReference type="KEGG" id="ani:ANIA_11330"/>
<organism evidence="1 2">
    <name type="scientific">Emericella nidulans (strain FGSC A4 / ATCC 38163 / CBS 112.46 / NRRL 194 / M139)</name>
    <name type="common">Aspergillus nidulans</name>
    <dbReference type="NCBI Taxonomy" id="227321"/>
    <lineage>
        <taxon>Eukaryota</taxon>
        <taxon>Fungi</taxon>
        <taxon>Dikarya</taxon>
        <taxon>Ascomycota</taxon>
        <taxon>Pezizomycotina</taxon>
        <taxon>Eurotiomycetes</taxon>
        <taxon>Eurotiomycetidae</taxon>
        <taxon>Eurotiales</taxon>
        <taxon>Aspergillaceae</taxon>
        <taxon>Aspergillus</taxon>
        <taxon>Aspergillus subgen. Nidulantes</taxon>
    </lineage>
</organism>
<sequence length="87" mass="9880">MFNHARNPWKLDALDCTGQGILIEKQAEEPRPVQVQKNVKEVNLRLLAMLLLRNVDLFLCGDGMRIRVIYPGSPSDDGTQQCTRTQD</sequence>
<name>C8VMI5_EMENI</name>
<dbReference type="Proteomes" id="UP000000560">
    <property type="component" value="Chromosome VII"/>
</dbReference>
<dbReference type="EMBL" id="BN001307">
    <property type="protein sequence ID" value="CBF86361.1"/>
    <property type="molecule type" value="Genomic_DNA"/>
</dbReference>
<proteinExistence type="predicted"/>
<accession>C8VMI5</accession>
<evidence type="ECO:0000313" key="1">
    <source>
        <dbReference type="EMBL" id="CBF86361.1"/>
    </source>
</evidence>
<dbReference type="InParanoid" id="C8VMI5"/>
<reference evidence="2" key="1">
    <citation type="journal article" date="2005" name="Nature">
        <title>Sequencing of Aspergillus nidulans and comparative analysis with A. fumigatus and A. oryzae.</title>
        <authorList>
            <person name="Galagan J.E."/>
            <person name="Calvo S.E."/>
            <person name="Cuomo C."/>
            <person name="Ma L.J."/>
            <person name="Wortman J.R."/>
            <person name="Batzoglou S."/>
            <person name="Lee S.I."/>
            <person name="Basturkmen M."/>
            <person name="Spevak C.C."/>
            <person name="Clutterbuck J."/>
            <person name="Kapitonov V."/>
            <person name="Jurka J."/>
            <person name="Scazzocchio C."/>
            <person name="Farman M."/>
            <person name="Butler J."/>
            <person name="Purcell S."/>
            <person name="Harris S."/>
            <person name="Braus G.H."/>
            <person name="Draht O."/>
            <person name="Busch S."/>
            <person name="D'Enfert C."/>
            <person name="Bouchier C."/>
            <person name="Goldman G.H."/>
            <person name="Bell-Pedersen D."/>
            <person name="Griffiths-Jones S."/>
            <person name="Doonan J.H."/>
            <person name="Yu J."/>
            <person name="Vienken K."/>
            <person name="Pain A."/>
            <person name="Freitag M."/>
            <person name="Selker E.U."/>
            <person name="Archer D.B."/>
            <person name="Penalva M.A."/>
            <person name="Oakley B.R."/>
            <person name="Momany M."/>
            <person name="Tanaka T."/>
            <person name="Kumagai T."/>
            <person name="Asai K."/>
            <person name="Machida M."/>
            <person name="Nierman W.C."/>
            <person name="Denning D.W."/>
            <person name="Caddick M."/>
            <person name="Hynes M."/>
            <person name="Paoletti M."/>
            <person name="Fischer R."/>
            <person name="Miller B."/>
            <person name="Dyer P."/>
            <person name="Sachs M.S."/>
            <person name="Osmani S.A."/>
            <person name="Birren B.W."/>
        </authorList>
    </citation>
    <scope>NUCLEOTIDE SEQUENCE [LARGE SCALE GENOMIC DNA]</scope>
    <source>
        <strain evidence="2">FGSC A4 / ATCC 38163 / CBS 112.46 / NRRL 194 / M139</strain>
    </source>
</reference>
<keyword evidence="2" id="KW-1185">Reference proteome</keyword>
<reference evidence="2" key="2">
    <citation type="journal article" date="2009" name="Fungal Genet. Biol.">
        <title>The 2008 update of the Aspergillus nidulans genome annotation: a community effort.</title>
        <authorList>
            <person name="Wortman J.R."/>
            <person name="Gilsenan J.M."/>
            <person name="Joardar V."/>
            <person name="Deegan J."/>
            <person name="Clutterbuck J."/>
            <person name="Andersen M.R."/>
            <person name="Archer D."/>
            <person name="Bencina M."/>
            <person name="Braus G."/>
            <person name="Coutinho P."/>
            <person name="von Dohren H."/>
            <person name="Doonan J."/>
            <person name="Driessen A.J."/>
            <person name="Durek P."/>
            <person name="Espeso E."/>
            <person name="Fekete E."/>
            <person name="Flipphi M."/>
            <person name="Estrada C.G."/>
            <person name="Geysens S."/>
            <person name="Goldman G."/>
            <person name="de Groot P.W."/>
            <person name="Hansen K."/>
            <person name="Harris S.D."/>
            <person name="Heinekamp T."/>
            <person name="Helmstaedt K."/>
            <person name="Henrissat B."/>
            <person name="Hofmann G."/>
            <person name="Homan T."/>
            <person name="Horio T."/>
            <person name="Horiuchi H."/>
            <person name="James S."/>
            <person name="Jones M."/>
            <person name="Karaffa L."/>
            <person name="Karanyi Z."/>
            <person name="Kato M."/>
            <person name="Keller N."/>
            <person name="Kelly D.E."/>
            <person name="Kiel J.A."/>
            <person name="Kim J.M."/>
            <person name="van der Klei I.J."/>
            <person name="Klis F.M."/>
            <person name="Kovalchuk A."/>
            <person name="Krasevec N."/>
            <person name="Kubicek C.P."/>
            <person name="Liu B."/>
            <person name="Maccabe A."/>
            <person name="Meyer V."/>
            <person name="Mirabito P."/>
            <person name="Miskei M."/>
            <person name="Mos M."/>
            <person name="Mullins J."/>
            <person name="Nelson D.R."/>
            <person name="Nielsen J."/>
            <person name="Oakley B.R."/>
            <person name="Osmani S.A."/>
            <person name="Pakula T."/>
            <person name="Paszewski A."/>
            <person name="Paulsen I."/>
            <person name="Pilsyk S."/>
            <person name="Pocsi I."/>
            <person name="Punt P.J."/>
            <person name="Ram A.F."/>
            <person name="Ren Q."/>
            <person name="Robellet X."/>
            <person name="Robson G."/>
            <person name="Seiboth B."/>
            <person name="van Solingen P."/>
            <person name="Specht T."/>
            <person name="Sun J."/>
            <person name="Taheri-Talesh N."/>
            <person name="Takeshita N."/>
            <person name="Ussery D."/>
            <person name="vanKuyk P.A."/>
            <person name="Visser H."/>
            <person name="van de Vondervoort P.J."/>
            <person name="de Vries R.P."/>
            <person name="Walton J."/>
            <person name="Xiang X."/>
            <person name="Xiong Y."/>
            <person name="Zeng A.P."/>
            <person name="Brandt B.W."/>
            <person name="Cornell M.J."/>
            <person name="van den Hondel C.A."/>
            <person name="Visser J."/>
            <person name="Oliver S.G."/>
            <person name="Turner G."/>
        </authorList>
    </citation>
    <scope>GENOME REANNOTATION</scope>
    <source>
        <strain evidence="2">FGSC A4 / ATCC 38163 / CBS 112.46 / NRRL 194 / M139</strain>
    </source>
</reference>